<dbReference type="InterPro" id="IPR005502">
    <property type="entry name" value="Ribosyl_crysJ1"/>
</dbReference>
<dbReference type="OrthoDB" id="574287at2"/>
<organism evidence="1 2">
    <name type="scientific">Gloeothece verrucosa (strain PCC 7822)</name>
    <name type="common">Cyanothece sp. (strain PCC 7822)</name>
    <dbReference type="NCBI Taxonomy" id="497965"/>
    <lineage>
        <taxon>Bacteria</taxon>
        <taxon>Bacillati</taxon>
        <taxon>Cyanobacteriota</taxon>
        <taxon>Cyanophyceae</taxon>
        <taxon>Oscillatoriophycideae</taxon>
        <taxon>Chroococcales</taxon>
        <taxon>Aphanothecaceae</taxon>
        <taxon>Gloeothece</taxon>
        <taxon>Gloeothece verrucosa</taxon>
    </lineage>
</organism>
<dbReference type="STRING" id="497965.Cyan7822_4936"/>
<name>E0UHB3_GLOV7</name>
<dbReference type="Gene3D" id="1.10.4080.10">
    <property type="entry name" value="ADP-ribosylation/Crystallin J1"/>
    <property type="match status" value="1"/>
</dbReference>
<keyword evidence="2" id="KW-1185">Reference proteome</keyword>
<dbReference type="KEGG" id="cyj:Cyan7822_4936"/>
<gene>
    <name evidence="1" type="ordered locus">Cyan7822_4936</name>
</gene>
<evidence type="ECO:0008006" key="3">
    <source>
        <dbReference type="Google" id="ProtNLM"/>
    </source>
</evidence>
<sequence length="307" mass="34394">MQLSLLNRFQGGLLGAWIGASLNKENNQLSHLDQQLLAWIKLAMSLTKLLIDSGQITQENWLEILAQQKLSEPLFFQVPISSAIIALSTLPLALFFHDSPSQFKEYLYSLKGIGQQSQETLEEVIIWQDALRLILREKLKLSPLIDQLCLRHQITQTPLGQQLEQLQTFLKAKIPLQQAASQLYRSGKHHPHEIALACYCFSYTAQEFSLCVKAAKQLDYQPSLTAALTGILAGVYNGISGIPIAWRLQLENDPIPQEMYQQAIDLWAVWSGVDQPCTLQTLESAAIASPLIIQARPAVKMISQTHL</sequence>
<dbReference type="Proteomes" id="UP000008206">
    <property type="component" value="Chromosome"/>
</dbReference>
<evidence type="ECO:0000313" key="2">
    <source>
        <dbReference type="Proteomes" id="UP000008206"/>
    </source>
</evidence>
<dbReference type="Pfam" id="PF03747">
    <property type="entry name" value="ADP_ribosyl_GH"/>
    <property type="match status" value="1"/>
</dbReference>
<reference evidence="2" key="1">
    <citation type="journal article" date="2011" name="MBio">
        <title>Novel metabolic attributes of the genus Cyanothece, comprising a group of unicellular nitrogen-fixing Cyanobacteria.</title>
        <authorList>
            <person name="Bandyopadhyay A."/>
            <person name="Elvitigala T."/>
            <person name="Welsh E."/>
            <person name="Stockel J."/>
            <person name="Liberton M."/>
            <person name="Min H."/>
            <person name="Sherman L.A."/>
            <person name="Pakrasi H.B."/>
        </authorList>
    </citation>
    <scope>NUCLEOTIDE SEQUENCE [LARGE SCALE GENOMIC DNA]</scope>
    <source>
        <strain evidence="2">PCC 7822</strain>
    </source>
</reference>
<dbReference type="InterPro" id="IPR036705">
    <property type="entry name" value="Ribosyl_crysJ1_sf"/>
</dbReference>
<dbReference type="HOGENOM" id="CLU_078460_0_0_3"/>
<protein>
    <recommendedName>
        <fullName evidence="3">ADP-ribosylation/Crystallin J1</fullName>
    </recommendedName>
</protein>
<dbReference type="AlphaFoldDB" id="E0UHB3"/>
<dbReference type="RefSeq" id="WP_013324865.1">
    <property type="nucleotide sequence ID" value="NC_014501.1"/>
</dbReference>
<dbReference type="EMBL" id="CP002198">
    <property type="protein sequence ID" value="ADN16827.1"/>
    <property type="molecule type" value="Genomic_DNA"/>
</dbReference>
<dbReference type="eggNOG" id="COG1397">
    <property type="taxonomic scope" value="Bacteria"/>
</dbReference>
<dbReference type="SUPFAM" id="SSF101478">
    <property type="entry name" value="ADP-ribosylglycohydrolase"/>
    <property type="match status" value="1"/>
</dbReference>
<proteinExistence type="predicted"/>
<evidence type="ECO:0000313" key="1">
    <source>
        <dbReference type="EMBL" id="ADN16827.1"/>
    </source>
</evidence>
<accession>E0UHB3</accession>